<organism evidence="1 2">
    <name type="scientific">Cohnella xylanilytica</name>
    <dbReference type="NCBI Taxonomy" id="557555"/>
    <lineage>
        <taxon>Bacteria</taxon>
        <taxon>Bacillati</taxon>
        <taxon>Bacillota</taxon>
        <taxon>Bacilli</taxon>
        <taxon>Bacillales</taxon>
        <taxon>Paenibacillaceae</taxon>
        <taxon>Cohnella</taxon>
    </lineage>
</organism>
<keyword evidence="2" id="KW-1185">Reference proteome</keyword>
<comment type="caution">
    <text evidence="1">The sequence shown here is derived from an EMBL/GenBank/DDBJ whole genome shotgun (WGS) entry which is preliminary data.</text>
</comment>
<sequence length="152" mass="17911">MTSFFDSGPLPDFKEIQKWLGKELPWKLAEQWERANDNSWLNQYVQNILESSKRLPRREEERTIRTETSKDEKHVLVRLALPPNASQKEIRLFATADRLKITGLPDGRNKIVRLPCLILPRSGKAAWKNGRMTVKFRRRPVDRDEVELFIRS</sequence>
<evidence type="ECO:0008006" key="3">
    <source>
        <dbReference type="Google" id="ProtNLM"/>
    </source>
</evidence>
<gene>
    <name evidence="1" type="ORF">H7B90_12890</name>
</gene>
<name>A0A841U2F9_9BACL</name>
<dbReference type="AlphaFoldDB" id="A0A841U2F9"/>
<evidence type="ECO:0000313" key="2">
    <source>
        <dbReference type="Proteomes" id="UP000553776"/>
    </source>
</evidence>
<protein>
    <recommendedName>
        <fullName evidence="3">HSP20 family molecular chaperone IbpA</fullName>
    </recommendedName>
</protein>
<accession>A0A841U2F9</accession>
<proteinExistence type="predicted"/>
<reference evidence="1 2" key="1">
    <citation type="submission" date="2020-08" db="EMBL/GenBank/DDBJ databases">
        <title>Cohnella phylogeny.</title>
        <authorList>
            <person name="Dunlap C."/>
        </authorList>
    </citation>
    <scope>NUCLEOTIDE SEQUENCE [LARGE SCALE GENOMIC DNA]</scope>
    <source>
        <strain evidence="1 2">DSM 25239</strain>
    </source>
</reference>
<dbReference type="RefSeq" id="WP_185136290.1">
    <property type="nucleotide sequence ID" value="NZ_BORM01000006.1"/>
</dbReference>
<evidence type="ECO:0000313" key="1">
    <source>
        <dbReference type="EMBL" id="MBB6692301.1"/>
    </source>
</evidence>
<dbReference type="EMBL" id="JACJVR010000051">
    <property type="protein sequence ID" value="MBB6692301.1"/>
    <property type="molecule type" value="Genomic_DNA"/>
</dbReference>
<dbReference type="InterPro" id="IPR008978">
    <property type="entry name" value="HSP20-like_chaperone"/>
</dbReference>
<dbReference type="Proteomes" id="UP000553776">
    <property type="component" value="Unassembled WGS sequence"/>
</dbReference>
<dbReference type="SUPFAM" id="SSF49764">
    <property type="entry name" value="HSP20-like chaperones"/>
    <property type="match status" value="1"/>
</dbReference>